<dbReference type="Pfam" id="PF06224">
    <property type="entry name" value="AlkZ-like"/>
    <property type="match status" value="1"/>
</dbReference>
<evidence type="ECO:0000313" key="1">
    <source>
        <dbReference type="EMBL" id="GAA1804076.1"/>
    </source>
</evidence>
<sequence>MDVATLRDLRLRVQGLRAPFDASASDVVRRFVAVQAQEFVPSQWGLAARVPHDRRPGAASVAAAIDDGEILRTHVLRPTWHFLHRDDARWVLELSAERVHRANAMYYRQTGLEGADVARAMDLVAAVLEGGHRTRAEITAALEGGGLPKAGLGFTYVMLHAELERVAISGANVGKQRTYAAFDERVPPAPPKPRDEALAELAARYLAARGPATDRDFAAWSGFTLGDTRQAFADAADRAGAHGGRIEHVDVDGVTHRLDAEAVAAASDRSNVGDGAQATGVDLLQAYDEYIMGYAAPRAYLLPDGLDAVHAEFPLHALMIDGVMSGRWAPVVEAKRVRVRLVPWRGFTAREQRGVAASVAELEAFFGLPAAVEVERD</sequence>
<name>A0ABN2M072_9MICO</name>
<evidence type="ECO:0000313" key="2">
    <source>
        <dbReference type="Proteomes" id="UP001500002"/>
    </source>
</evidence>
<proteinExistence type="predicted"/>
<keyword evidence="1" id="KW-0238">DNA-binding</keyword>
<protein>
    <submittedName>
        <fullName evidence="1">Winged helix DNA-binding domain-containing protein</fullName>
    </submittedName>
</protein>
<dbReference type="EMBL" id="BAAANJ010000003">
    <property type="protein sequence ID" value="GAA1804076.1"/>
    <property type="molecule type" value="Genomic_DNA"/>
</dbReference>
<dbReference type="GO" id="GO:0003677">
    <property type="term" value="F:DNA binding"/>
    <property type="evidence" value="ECO:0007669"/>
    <property type="project" value="UniProtKB-KW"/>
</dbReference>
<reference evidence="1 2" key="1">
    <citation type="journal article" date="2019" name="Int. J. Syst. Evol. Microbiol.">
        <title>The Global Catalogue of Microorganisms (GCM) 10K type strain sequencing project: providing services to taxonomists for standard genome sequencing and annotation.</title>
        <authorList>
            <consortium name="The Broad Institute Genomics Platform"/>
            <consortium name="The Broad Institute Genome Sequencing Center for Infectious Disease"/>
            <person name="Wu L."/>
            <person name="Ma J."/>
        </authorList>
    </citation>
    <scope>NUCLEOTIDE SEQUENCE [LARGE SCALE GENOMIC DNA]</scope>
    <source>
        <strain evidence="1 2">JCM 14322</strain>
    </source>
</reference>
<keyword evidence="2" id="KW-1185">Reference proteome</keyword>
<organism evidence="1 2">
    <name type="scientific">Agromyces neolithicus</name>
    <dbReference type="NCBI Taxonomy" id="269420"/>
    <lineage>
        <taxon>Bacteria</taxon>
        <taxon>Bacillati</taxon>
        <taxon>Actinomycetota</taxon>
        <taxon>Actinomycetes</taxon>
        <taxon>Micrococcales</taxon>
        <taxon>Microbacteriaceae</taxon>
        <taxon>Agromyces</taxon>
    </lineage>
</organism>
<gene>
    <name evidence="1" type="ORF">GCM10009749_10300</name>
</gene>
<accession>A0ABN2M072</accession>
<dbReference type="PANTHER" id="PTHR38479">
    <property type="entry name" value="LMO0824 PROTEIN"/>
    <property type="match status" value="1"/>
</dbReference>
<dbReference type="InterPro" id="IPR009351">
    <property type="entry name" value="AlkZ-like"/>
</dbReference>
<dbReference type="PANTHER" id="PTHR38479:SF2">
    <property type="entry name" value="WINGED HELIX DNA-BINDING DOMAIN-CONTAINING PROTEIN"/>
    <property type="match status" value="1"/>
</dbReference>
<dbReference type="Proteomes" id="UP001500002">
    <property type="component" value="Unassembled WGS sequence"/>
</dbReference>
<comment type="caution">
    <text evidence="1">The sequence shown here is derived from an EMBL/GenBank/DDBJ whole genome shotgun (WGS) entry which is preliminary data.</text>
</comment>